<dbReference type="Gene3D" id="3.40.50.720">
    <property type="entry name" value="NAD(P)-binding Rossmann-like Domain"/>
    <property type="match status" value="1"/>
</dbReference>
<dbReference type="InterPro" id="IPR020904">
    <property type="entry name" value="Sc_DH/Rdtase_CS"/>
</dbReference>
<evidence type="ECO:0000313" key="5">
    <source>
        <dbReference type="Proteomes" id="UP000006729"/>
    </source>
</evidence>
<dbReference type="Gramene" id="Potri.007G007300.1.v4.1">
    <property type="protein sequence ID" value="Potri.007G007300.1.v4.1"/>
    <property type="gene ID" value="Potri.007G007300.v4.1"/>
</dbReference>
<dbReference type="PANTHER" id="PTHR44169">
    <property type="entry name" value="NADPH-DEPENDENT 1-ACYLDIHYDROXYACETONE PHOSPHATE REDUCTASE"/>
    <property type="match status" value="1"/>
</dbReference>
<dbReference type="OMA" id="CRVFASD"/>
<dbReference type="GO" id="GO:0005783">
    <property type="term" value="C:endoplasmic reticulum"/>
    <property type="evidence" value="ECO:0000318"/>
    <property type="project" value="GO_Central"/>
</dbReference>
<reference evidence="4 5" key="1">
    <citation type="journal article" date="2006" name="Science">
        <title>The genome of black cottonwood, Populus trichocarpa (Torr. &amp; Gray).</title>
        <authorList>
            <person name="Tuskan G.A."/>
            <person name="Difazio S."/>
            <person name="Jansson S."/>
            <person name="Bohlmann J."/>
            <person name="Grigoriev I."/>
            <person name="Hellsten U."/>
            <person name="Putnam N."/>
            <person name="Ralph S."/>
            <person name="Rombauts S."/>
            <person name="Salamov A."/>
            <person name="Schein J."/>
            <person name="Sterck L."/>
            <person name="Aerts A."/>
            <person name="Bhalerao R.R."/>
            <person name="Bhalerao R.P."/>
            <person name="Blaudez D."/>
            <person name="Boerjan W."/>
            <person name="Brun A."/>
            <person name="Brunner A."/>
            <person name="Busov V."/>
            <person name="Campbell M."/>
            <person name="Carlson J."/>
            <person name="Chalot M."/>
            <person name="Chapman J."/>
            <person name="Chen G.L."/>
            <person name="Cooper D."/>
            <person name="Coutinho P.M."/>
            <person name="Couturier J."/>
            <person name="Covert S."/>
            <person name="Cronk Q."/>
            <person name="Cunningham R."/>
            <person name="Davis J."/>
            <person name="Degroeve S."/>
            <person name="Dejardin A."/>
            <person name="Depamphilis C."/>
            <person name="Detter J."/>
            <person name="Dirks B."/>
            <person name="Dubchak I."/>
            <person name="Duplessis S."/>
            <person name="Ehlting J."/>
            <person name="Ellis B."/>
            <person name="Gendler K."/>
            <person name="Goodstein D."/>
            <person name="Gribskov M."/>
            <person name="Grimwood J."/>
            <person name="Groover A."/>
            <person name="Gunter L."/>
            <person name="Hamberger B."/>
            <person name="Heinze B."/>
            <person name="Helariutta Y."/>
            <person name="Henrissat B."/>
            <person name="Holligan D."/>
            <person name="Holt R."/>
            <person name="Huang W."/>
            <person name="Islam-Faridi N."/>
            <person name="Jones S."/>
            <person name="Jones-Rhoades M."/>
            <person name="Jorgensen R."/>
            <person name="Joshi C."/>
            <person name="Kangasjarvi J."/>
            <person name="Karlsson J."/>
            <person name="Kelleher C."/>
            <person name="Kirkpatrick R."/>
            <person name="Kirst M."/>
            <person name="Kohler A."/>
            <person name="Kalluri U."/>
            <person name="Larimer F."/>
            <person name="Leebens-Mack J."/>
            <person name="Leple J.C."/>
            <person name="Locascio P."/>
            <person name="Lou Y."/>
            <person name="Lucas S."/>
            <person name="Martin F."/>
            <person name="Montanini B."/>
            <person name="Napoli C."/>
            <person name="Nelson D.R."/>
            <person name="Nelson C."/>
            <person name="Nieminen K."/>
            <person name="Nilsson O."/>
            <person name="Pereda V."/>
            <person name="Peter G."/>
            <person name="Philippe R."/>
            <person name="Pilate G."/>
            <person name="Poliakov A."/>
            <person name="Razumovskaya J."/>
            <person name="Richardson P."/>
            <person name="Rinaldi C."/>
            <person name="Ritland K."/>
            <person name="Rouze P."/>
            <person name="Ryaboy D."/>
            <person name="Schmutz J."/>
            <person name="Schrader J."/>
            <person name="Segerman B."/>
            <person name="Shin H."/>
            <person name="Siddiqui A."/>
            <person name="Sterky F."/>
            <person name="Terry A."/>
            <person name="Tsai C.J."/>
            <person name="Uberbacher E."/>
            <person name="Unneberg P."/>
            <person name="Vahala J."/>
            <person name="Wall K."/>
            <person name="Wessler S."/>
            <person name="Yang G."/>
            <person name="Yin T."/>
            <person name="Douglas C."/>
            <person name="Marra M."/>
            <person name="Sandberg G."/>
            <person name="Van de Peer Y."/>
            <person name="Rokhsar D."/>
        </authorList>
    </citation>
    <scope>NUCLEOTIDE SEQUENCE [LARGE SCALE GENOMIC DNA]</scope>
    <source>
        <strain evidence="5">cv. Nisqually</strain>
    </source>
</reference>
<evidence type="ECO:0000313" key="4">
    <source>
        <dbReference type="EMBL" id="PNT26308.1"/>
    </source>
</evidence>
<sequence>MSKADKKVINLSMSGPRVVLVTGCAKGGIGFEYCKAFAEHNCHVVASDIPQRISEMLELESENIETLGLDVSSKESVSSAVSTVVSKYGHVDVLINNAGIGSTGPLAELSLDVIRKAWEINTLGQLRLVQNVVPFMASRGSGTIVNIGSVVGKVPTPWAGSYCASKAAVHAMSNTLRVELKPFGINVVLVLPGAIRSNFGSASVERLGNHDWKLYKDFKEAIVERAKASQGGKATDATIFARHVAKKVLSPRPPRQIMFGHMTGLFAMLSCSPLWVRDLFFSTRFNLNKKV</sequence>
<dbReference type="CDD" id="cd05374">
    <property type="entry name" value="17beta-HSD-like_SDR_c"/>
    <property type="match status" value="1"/>
</dbReference>
<evidence type="ECO:0008006" key="6">
    <source>
        <dbReference type="Google" id="ProtNLM"/>
    </source>
</evidence>
<proteinExistence type="inferred from homology"/>
<dbReference type="STRING" id="3694.A0A2K1ZM05"/>
<dbReference type="PRINTS" id="PR00081">
    <property type="entry name" value="GDHRDH"/>
</dbReference>
<keyword evidence="5" id="KW-1185">Reference proteome</keyword>
<evidence type="ECO:0000256" key="2">
    <source>
        <dbReference type="ARBA" id="ARBA00023002"/>
    </source>
</evidence>
<protein>
    <recommendedName>
        <fullName evidence="6">Short-chain dehydrogenase/reductase family protein</fullName>
    </recommendedName>
</protein>
<dbReference type="PANTHER" id="PTHR44169:SF5">
    <property type="entry name" value="ENOYL-(ACYL CARRIER) REDUCTASE"/>
    <property type="match status" value="1"/>
</dbReference>
<dbReference type="SUPFAM" id="SSF51735">
    <property type="entry name" value="NAD(P)-binding Rossmann-fold domains"/>
    <property type="match status" value="1"/>
</dbReference>
<dbReference type="Pfam" id="PF00106">
    <property type="entry name" value="adh_short"/>
    <property type="match status" value="1"/>
</dbReference>
<dbReference type="OrthoDB" id="2102561at2759"/>
<dbReference type="PRINTS" id="PR00080">
    <property type="entry name" value="SDRFAMILY"/>
</dbReference>
<dbReference type="AlphaFoldDB" id="A0A2K1ZM05"/>
<evidence type="ECO:0000256" key="1">
    <source>
        <dbReference type="ARBA" id="ARBA00006484"/>
    </source>
</evidence>
<comment type="similarity">
    <text evidence="1 3">Belongs to the short-chain dehydrogenases/reductases (SDR) family.</text>
</comment>
<name>A0A2K1ZM05_POPTR</name>
<dbReference type="InParanoid" id="A0A2K1ZM05"/>
<dbReference type="PROSITE" id="PS00061">
    <property type="entry name" value="ADH_SHORT"/>
    <property type="match status" value="1"/>
</dbReference>
<keyword evidence="2" id="KW-0560">Oxidoreductase</keyword>
<organism evidence="4 5">
    <name type="scientific">Populus trichocarpa</name>
    <name type="common">Western balsam poplar</name>
    <name type="synonym">Populus balsamifera subsp. trichocarpa</name>
    <dbReference type="NCBI Taxonomy" id="3694"/>
    <lineage>
        <taxon>Eukaryota</taxon>
        <taxon>Viridiplantae</taxon>
        <taxon>Streptophyta</taxon>
        <taxon>Embryophyta</taxon>
        <taxon>Tracheophyta</taxon>
        <taxon>Spermatophyta</taxon>
        <taxon>Magnoliopsida</taxon>
        <taxon>eudicotyledons</taxon>
        <taxon>Gunneridae</taxon>
        <taxon>Pentapetalae</taxon>
        <taxon>rosids</taxon>
        <taxon>fabids</taxon>
        <taxon>Malpighiales</taxon>
        <taxon>Salicaceae</taxon>
        <taxon>Saliceae</taxon>
        <taxon>Populus</taxon>
    </lineage>
</organism>
<dbReference type="InterPro" id="IPR002347">
    <property type="entry name" value="SDR_fam"/>
</dbReference>
<dbReference type="GO" id="GO:0016491">
    <property type="term" value="F:oxidoreductase activity"/>
    <property type="evidence" value="ECO:0007669"/>
    <property type="project" value="UniProtKB-KW"/>
</dbReference>
<dbReference type="EMBL" id="CM009296">
    <property type="protein sequence ID" value="PNT26308.1"/>
    <property type="molecule type" value="Genomic_DNA"/>
</dbReference>
<accession>A0A2K1ZM05</accession>
<evidence type="ECO:0000256" key="3">
    <source>
        <dbReference type="RuleBase" id="RU000363"/>
    </source>
</evidence>
<gene>
    <name evidence="4" type="ORF">POPTR_007G007300</name>
</gene>
<dbReference type="Proteomes" id="UP000006729">
    <property type="component" value="Chromosome 7"/>
</dbReference>
<dbReference type="InterPro" id="IPR036291">
    <property type="entry name" value="NAD(P)-bd_dom_sf"/>
</dbReference>
<dbReference type="SMR" id="A0A2K1ZM05"/>
<dbReference type="FunFam" id="3.40.50.720:FF:000261">
    <property type="entry name" value="NADPH-dependent 1-acyldihydroxyacetone phosphate reductase"/>
    <property type="match status" value="1"/>
</dbReference>